<comment type="caution">
    <text evidence="4">The sequence shown here is derived from an EMBL/GenBank/DDBJ whole genome shotgun (WGS) entry which is preliminary data.</text>
</comment>
<reference evidence="4 5" key="1">
    <citation type="journal article" date="2017" name="Nat. Ecol. Evol.">
        <title>Scallop genome provides insights into evolution of bilaterian karyotype and development.</title>
        <authorList>
            <person name="Wang S."/>
            <person name="Zhang J."/>
            <person name="Jiao W."/>
            <person name="Li J."/>
            <person name="Xun X."/>
            <person name="Sun Y."/>
            <person name="Guo X."/>
            <person name="Huan P."/>
            <person name="Dong B."/>
            <person name="Zhang L."/>
            <person name="Hu X."/>
            <person name="Sun X."/>
            <person name="Wang J."/>
            <person name="Zhao C."/>
            <person name="Wang Y."/>
            <person name="Wang D."/>
            <person name="Huang X."/>
            <person name="Wang R."/>
            <person name="Lv J."/>
            <person name="Li Y."/>
            <person name="Zhang Z."/>
            <person name="Liu B."/>
            <person name="Lu W."/>
            <person name="Hui Y."/>
            <person name="Liang J."/>
            <person name="Zhou Z."/>
            <person name="Hou R."/>
            <person name="Li X."/>
            <person name="Liu Y."/>
            <person name="Li H."/>
            <person name="Ning X."/>
            <person name="Lin Y."/>
            <person name="Zhao L."/>
            <person name="Xing Q."/>
            <person name="Dou J."/>
            <person name="Li Y."/>
            <person name="Mao J."/>
            <person name="Guo H."/>
            <person name="Dou H."/>
            <person name="Li T."/>
            <person name="Mu C."/>
            <person name="Jiang W."/>
            <person name="Fu Q."/>
            <person name="Fu X."/>
            <person name="Miao Y."/>
            <person name="Liu J."/>
            <person name="Yu Q."/>
            <person name="Li R."/>
            <person name="Liao H."/>
            <person name="Li X."/>
            <person name="Kong Y."/>
            <person name="Jiang Z."/>
            <person name="Chourrout D."/>
            <person name="Li R."/>
            <person name="Bao Z."/>
        </authorList>
    </citation>
    <scope>NUCLEOTIDE SEQUENCE [LARGE SCALE GENOMIC DNA]</scope>
    <source>
        <strain evidence="4 5">PY_sf001</strain>
    </source>
</reference>
<dbReference type="InterPro" id="IPR057106">
    <property type="entry name" value="NXPE4_C"/>
</dbReference>
<gene>
    <name evidence="4" type="ORF">KP79_PYT11756</name>
</gene>
<dbReference type="OrthoDB" id="8675562at2759"/>
<proteinExistence type="inferred from homology"/>
<evidence type="ECO:0000256" key="1">
    <source>
        <dbReference type="ARBA" id="ARBA00005431"/>
    </source>
</evidence>
<comment type="similarity">
    <text evidence="1">Belongs to the NXPE family.</text>
</comment>
<name>A0A210PS26_MIZYE</name>
<keyword evidence="2" id="KW-0812">Transmembrane</keyword>
<dbReference type="InterPro" id="IPR014756">
    <property type="entry name" value="Ig_E-set"/>
</dbReference>
<evidence type="ECO:0000259" key="3">
    <source>
        <dbReference type="Pfam" id="PF24536"/>
    </source>
</evidence>
<dbReference type="Pfam" id="PF24536">
    <property type="entry name" value="NXPE4_C"/>
    <property type="match status" value="1"/>
</dbReference>
<dbReference type="AlphaFoldDB" id="A0A210PS26"/>
<keyword evidence="2" id="KW-0472">Membrane</keyword>
<dbReference type="Proteomes" id="UP000242188">
    <property type="component" value="Unassembled WGS sequence"/>
</dbReference>
<sequence length="559" mass="64920">MFIYYYDEQKRLLLEMMLLRIFRRLFFSLIFILIGLISLVFFIRMKGLTDYFDSTNTYTETKGKRFASPTQPVIQRASVFTNNREIGNFKSTANISTSRLDLKKKNNIYNIGETIKVNIILNNGWGKPILTGGDVLSIWMKQPSTRNSVSGYVVDNGNGSHTGFITPLWNGTSELIVSIANTKEHIDIFTNYLKDHGIFYTIEAIFIEHKVNTSKPEHTPCNVEFGLFGNASVCNFTKDNFGMSWYCRSPQRYNCSDWMYFTINKNINPLSNKSLHLFRTSVHQRTKIDVTIKDNGKFKLPILQNCMAISKNLTWKKPAPTGYYQKGKWKNLICNTELPRTPKDYFKCLEGRRLLILGDSTNRLWFANLMGFLGLTFTSGRWDEIKDKAWQKYAHAELKSRRISIDWAPHELPFYGTQGSLRYNIRSEGFRLDEIPANSSDIVVLHWYLHIARVSHDIFREHVRNARQAVLRLVKRAPNVDIFIKGPHSLTYVDNLLPYNFIRQKEQQILFEEFSDLLNRVIYLDQWDATVANENVHVHPTVSNTVDMIHTMLSYICGK</sequence>
<dbReference type="Pfam" id="PF06312">
    <property type="entry name" value="Neurexophilin"/>
    <property type="match status" value="1"/>
</dbReference>
<feature type="domain" description="NXPE C-terminal" evidence="3">
    <location>
        <begin position="329"/>
        <end position="557"/>
    </location>
</feature>
<accession>A0A210PS26</accession>
<dbReference type="PANTHER" id="PTHR16165">
    <property type="entry name" value="NXPE FAMILY MEMBER"/>
    <property type="match status" value="1"/>
</dbReference>
<evidence type="ECO:0000313" key="4">
    <source>
        <dbReference type="EMBL" id="OWF39295.1"/>
    </source>
</evidence>
<dbReference type="STRING" id="6573.A0A210PS26"/>
<protein>
    <submittedName>
        <fullName evidence="4">NXPE family member 1</fullName>
    </submittedName>
</protein>
<keyword evidence="2" id="KW-1133">Transmembrane helix</keyword>
<dbReference type="EMBL" id="NEDP02005531">
    <property type="protein sequence ID" value="OWF39295.1"/>
    <property type="molecule type" value="Genomic_DNA"/>
</dbReference>
<organism evidence="4 5">
    <name type="scientific">Mizuhopecten yessoensis</name>
    <name type="common">Japanese scallop</name>
    <name type="synonym">Patinopecten yessoensis</name>
    <dbReference type="NCBI Taxonomy" id="6573"/>
    <lineage>
        <taxon>Eukaryota</taxon>
        <taxon>Metazoa</taxon>
        <taxon>Spiralia</taxon>
        <taxon>Lophotrochozoa</taxon>
        <taxon>Mollusca</taxon>
        <taxon>Bivalvia</taxon>
        <taxon>Autobranchia</taxon>
        <taxon>Pteriomorphia</taxon>
        <taxon>Pectinida</taxon>
        <taxon>Pectinoidea</taxon>
        <taxon>Pectinidae</taxon>
        <taxon>Mizuhopecten</taxon>
    </lineage>
</organism>
<dbReference type="PANTHER" id="PTHR16165:SF5">
    <property type="entry name" value="NXPE FAMILY MEMBER 3"/>
    <property type="match status" value="1"/>
</dbReference>
<feature type="transmembrane region" description="Helical" evidence="2">
    <location>
        <begin position="21"/>
        <end position="43"/>
    </location>
</feature>
<dbReference type="SUPFAM" id="SSF81296">
    <property type="entry name" value="E set domains"/>
    <property type="match status" value="1"/>
</dbReference>
<keyword evidence="5" id="KW-1185">Reference proteome</keyword>
<evidence type="ECO:0000256" key="2">
    <source>
        <dbReference type="SAM" id="Phobius"/>
    </source>
</evidence>
<evidence type="ECO:0000313" key="5">
    <source>
        <dbReference type="Proteomes" id="UP000242188"/>
    </source>
</evidence>
<dbReference type="InterPro" id="IPR026845">
    <property type="entry name" value="NXPH/NXPE"/>
</dbReference>